<dbReference type="OrthoDB" id="441755at2759"/>
<dbReference type="InParanoid" id="A0A2R5GNL5"/>
<protein>
    <submittedName>
        <fullName evidence="6">Protein psiR</fullName>
    </submittedName>
</protein>
<feature type="domain" description="PA14" evidence="5">
    <location>
        <begin position="248"/>
        <end position="417"/>
    </location>
</feature>
<dbReference type="InterPro" id="IPR011658">
    <property type="entry name" value="PA14_dom"/>
</dbReference>
<evidence type="ECO:0000313" key="7">
    <source>
        <dbReference type="Proteomes" id="UP000241890"/>
    </source>
</evidence>
<keyword evidence="7" id="KW-1185">Reference proteome</keyword>
<reference evidence="6 7" key="1">
    <citation type="submission" date="2017-12" db="EMBL/GenBank/DDBJ databases">
        <title>Sequencing, de novo assembly and annotation of complete genome of a new Thraustochytrid species, strain FCC1311.</title>
        <authorList>
            <person name="Sedici K."/>
            <person name="Godart F."/>
            <person name="Aiese Cigliano R."/>
            <person name="Sanseverino W."/>
            <person name="Barakat M."/>
            <person name="Ortet P."/>
            <person name="Marechal E."/>
            <person name="Cagnac O."/>
            <person name="Amato A."/>
        </authorList>
    </citation>
    <scope>NUCLEOTIDE SEQUENCE [LARGE SCALE GENOMIC DNA]</scope>
</reference>
<evidence type="ECO:0000256" key="2">
    <source>
        <dbReference type="ARBA" id="ARBA00022729"/>
    </source>
</evidence>
<evidence type="ECO:0000256" key="4">
    <source>
        <dbReference type="SAM" id="Coils"/>
    </source>
</evidence>
<keyword evidence="2" id="KW-0732">Signal</keyword>
<keyword evidence="4" id="KW-0175">Coiled coil</keyword>
<dbReference type="PROSITE" id="PS51820">
    <property type="entry name" value="PA14"/>
    <property type="match status" value="1"/>
</dbReference>
<proteinExistence type="inferred from homology"/>
<evidence type="ECO:0000256" key="1">
    <source>
        <dbReference type="ARBA" id="ARBA00008709"/>
    </source>
</evidence>
<evidence type="ECO:0000313" key="6">
    <source>
        <dbReference type="EMBL" id="GBG30213.1"/>
    </source>
</evidence>
<evidence type="ECO:0000256" key="3">
    <source>
        <dbReference type="ARBA" id="ARBA00023180"/>
    </source>
</evidence>
<accession>A0A2R5GNL5</accession>
<comment type="similarity">
    <text evidence="1">Belongs to the prespore-cell-inducing factor family.</text>
</comment>
<evidence type="ECO:0000259" key="5">
    <source>
        <dbReference type="PROSITE" id="PS51820"/>
    </source>
</evidence>
<gene>
    <name evidence="6" type="ORF">FCC1311_064332</name>
</gene>
<dbReference type="AlphaFoldDB" id="A0A2R5GNL5"/>
<feature type="coiled-coil region" evidence="4">
    <location>
        <begin position="465"/>
        <end position="499"/>
    </location>
</feature>
<dbReference type="NCBIfam" id="TIGR02148">
    <property type="entry name" value="Fibro_Slime"/>
    <property type="match status" value="1"/>
</dbReference>
<dbReference type="PANTHER" id="PTHR31137">
    <property type="entry name" value="PROTEIN PSIB-RELATED-RELATED"/>
    <property type="match status" value="1"/>
</dbReference>
<keyword evidence="3" id="KW-0325">Glycoprotein</keyword>
<dbReference type="EMBL" id="BEYU01000073">
    <property type="protein sequence ID" value="GBG30213.1"/>
    <property type="molecule type" value="Genomic_DNA"/>
</dbReference>
<name>A0A2R5GNL5_9STRA</name>
<dbReference type="InterPro" id="IPR051154">
    <property type="entry name" value="Prespore-cell_inducing_factor"/>
</dbReference>
<organism evidence="6 7">
    <name type="scientific">Hondaea fermentalgiana</name>
    <dbReference type="NCBI Taxonomy" id="2315210"/>
    <lineage>
        <taxon>Eukaryota</taxon>
        <taxon>Sar</taxon>
        <taxon>Stramenopiles</taxon>
        <taxon>Bigyra</taxon>
        <taxon>Labyrinthulomycetes</taxon>
        <taxon>Thraustochytrida</taxon>
        <taxon>Thraustochytriidae</taxon>
        <taxon>Hondaea</taxon>
    </lineage>
</organism>
<dbReference type="InterPro" id="IPR037524">
    <property type="entry name" value="PA14/GLEYA"/>
</dbReference>
<dbReference type="InterPro" id="IPR011874">
    <property type="entry name" value="Fibro_Slime"/>
</dbReference>
<comment type="caution">
    <text evidence="6">The sequence shown here is derived from an EMBL/GenBank/DDBJ whole genome shotgun (WGS) entry which is preliminary data.</text>
</comment>
<dbReference type="GO" id="GO:0005576">
    <property type="term" value="C:extracellular region"/>
    <property type="evidence" value="ECO:0007669"/>
    <property type="project" value="TreeGrafter"/>
</dbReference>
<sequence>MAAARTTTTSPAALLAAAVALMATIVQGNTLTYRLTLRDFLPAHCIPETEYVELYEYLDASSVSRYMGMRDSVATLYPGTAIPDDWYANDLGKAMDLSTDDGPTSWDPKPDFSSIQVNHYCPYWTQGLWNGTIKSHPDFEAAEKSKVSGLTNCTKGGQNFGTCNDLSNLIKSELEIATSGLPKVVYYNSTYNSRCGCHVDGLCTTSRQQYFSSWYNDDPTFNKRVGQKLVLTFNEAKSLYGYASSSFFPLDKFDAARDEGLYTDGPAVYEENYPDPKRAHTWPNSFRDTGRHHFWFTTEFHTYFEYSGNEAFNFTGDDDFWVFINEKLAIDLGGTHGSTKDNITLAEYAGPEYLNLTIGEIYPLSFFHAERHTDASNFNIYTSISESCNVARPGTSSVAFSLLDAIADDQVALSQGRDKAYIEEGKLYNLDRAVEYDPNDEYNVVTRMVMNTSAELQRERARRAAQDGTEDISNLASQNEELQEQIRMAKQRKQLEASRGFRVSRFFSKPKGARKLFSPESL</sequence>
<dbReference type="Pfam" id="PF07691">
    <property type="entry name" value="PA14"/>
    <property type="match status" value="1"/>
</dbReference>
<dbReference type="Proteomes" id="UP000241890">
    <property type="component" value="Unassembled WGS sequence"/>
</dbReference>